<gene>
    <name evidence="1" type="ORF">SDC9_196253</name>
</gene>
<accession>A0A645ICT9</accession>
<comment type="caution">
    <text evidence="1">The sequence shown here is derived from an EMBL/GenBank/DDBJ whole genome shotgun (WGS) entry which is preliminary data.</text>
</comment>
<name>A0A645ICT9_9ZZZZ</name>
<dbReference type="AlphaFoldDB" id="A0A645ICT9"/>
<sequence length="153" mass="17897">MSFAQVVFQQNTNLFSNFFLLSFNKHYLCIRSIMAVLLTCLLFRHRFSSLCFNSRICGPDFTYDLFKLVNSHGSEPENHRRIYCHINHSRLKPYSCTSTINDRINPACKVSKNMDCKTWTGLSGKVCTRSSQRNACPFYNLKRNYVVRHAETY</sequence>
<dbReference type="EMBL" id="VSSQ01111153">
    <property type="protein sequence ID" value="MPN48642.1"/>
    <property type="molecule type" value="Genomic_DNA"/>
</dbReference>
<reference evidence="1" key="1">
    <citation type="submission" date="2019-08" db="EMBL/GenBank/DDBJ databases">
        <authorList>
            <person name="Kucharzyk K."/>
            <person name="Murdoch R.W."/>
            <person name="Higgins S."/>
            <person name="Loffler F."/>
        </authorList>
    </citation>
    <scope>NUCLEOTIDE SEQUENCE</scope>
</reference>
<organism evidence="1">
    <name type="scientific">bioreactor metagenome</name>
    <dbReference type="NCBI Taxonomy" id="1076179"/>
    <lineage>
        <taxon>unclassified sequences</taxon>
        <taxon>metagenomes</taxon>
        <taxon>ecological metagenomes</taxon>
    </lineage>
</organism>
<evidence type="ECO:0000313" key="1">
    <source>
        <dbReference type="EMBL" id="MPN48642.1"/>
    </source>
</evidence>
<protein>
    <submittedName>
        <fullName evidence="1">Uncharacterized protein</fullName>
    </submittedName>
</protein>
<proteinExistence type="predicted"/>